<dbReference type="PANTHER" id="PTHR30035">
    <property type="entry name" value="LIPOPROTEIN VACJ-RELATED"/>
    <property type="match status" value="1"/>
</dbReference>
<gene>
    <name evidence="4" type="ORF">J2X20_001637</name>
</gene>
<sequence length="289" mass="30785">MSQILRMLVVLALALGLAGCQTVKGVGSRIERAVDKVMGSKGQRLDPWESWNRKVFAFNEKLDETVLKPVATAYTEIVPSPIRTGIDNFFGNIGDAWSAVNLFLQGRFKAGVEQGMRFAVNSTLGLAGVLDIATEAGLEKNSQDFGKTLGKWGMGTGAYIVWPLFGPSSVRDSLALPVDWQASPGVIFDDGRKKVAITALSLINTRSNFLRAGEMLDGIALDKYTFYRDAYLQRRGSFDDDDEVEVLVPGNGASAPAASAPAAAASAPEAAASEPSVKRPAEPASAASR</sequence>
<dbReference type="EMBL" id="JAVDXU010000001">
    <property type="protein sequence ID" value="MDR7269008.1"/>
    <property type="molecule type" value="Genomic_DNA"/>
</dbReference>
<keyword evidence="5" id="KW-1185">Reference proteome</keyword>
<dbReference type="Proteomes" id="UP001180453">
    <property type="component" value="Unassembled WGS sequence"/>
</dbReference>
<evidence type="ECO:0000256" key="1">
    <source>
        <dbReference type="ARBA" id="ARBA00010634"/>
    </source>
</evidence>
<evidence type="ECO:0000256" key="2">
    <source>
        <dbReference type="ARBA" id="ARBA00022729"/>
    </source>
</evidence>
<dbReference type="Pfam" id="PF04333">
    <property type="entry name" value="MlaA"/>
    <property type="match status" value="1"/>
</dbReference>
<keyword evidence="4" id="KW-0449">Lipoprotein</keyword>
<accession>A0ABU1YJV5</accession>
<name>A0ABU1YJV5_ROSSA</name>
<dbReference type="PRINTS" id="PR01805">
    <property type="entry name" value="VACJLIPOPROT"/>
</dbReference>
<dbReference type="PROSITE" id="PS51257">
    <property type="entry name" value="PROKAR_LIPOPROTEIN"/>
    <property type="match status" value="1"/>
</dbReference>
<evidence type="ECO:0000313" key="5">
    <source>
        <dbReference type="Proteomes" id="UP001180453"/>
    </source>
</evidence>
<comment type="caution">
    <text evidence="4">The sequence shown here is derived from an EMBL/GenBank/DDBJ whole genome shotgun (WGS) entry which is preliminary data.</text>
</comment>
<evidence type="ECO:0000256" key="3">
    <source>
        <dbReference type="SAM" id="MobiDB-lite"/>
    </source>
</evidence>
<evidence type="ECO:0000313" key="4">
    <source>
        <dbReference type="EMBL" id="MDR7269008.1"/>
    </source>
</evidence>
<protein>
    <submittedName>
        <fullName evidence="4">Phospholipid-binding lipoprotein MlaA</fullName>
    </submittedName>
</protein>
<comment type="similarity">
    <text evidence="1">Belongs to the MlaA family.</text>
</comment>
<dbReference type="InterPro" id="IPR007428">
    <property type="entry name" value="MlaA"/>
</dbReference>
<feature type="compositionally biased region" description="Low complexity" evidence="3">
    <location>
        <begin position="253"/>
        <end position="275"/>
    </location>
</feature>
<dbReference type="PANTHER" id="PTHR30035:SF3">
    <property type="entry name" value="INTERMEMBRANE PHOSPHOLIPID TRANSPORT SYSTEM LIPOPROTEIN MLAA"/>
    <property type="match status" value="1"/>
</dbReference>
<organism evidence="4 5">
    <name type="scientific">Roseateles saccharophilus</name>
    <name type="common">Pseudomonas saccharophila</name>
    <dbReference type="NCBI Taxonomy" id="304"/>
    <lineage>
        <taxon>Bacteria</taxon>
        <taxon>Pseudomonadati</taxon>
        <taxon>Pseudomonadota</taxon>
        <taxon>Betaproteobacteria</taxon>
        <taxon>Burkholderiales</taxon>
        <taxon>Sphaerotilaceae</taxon>
        <taxon>Roseateles</taxon>
    </lineage>
</organism>
<feature type="region of interest" description="Disordered" evidence="3">
    <location>
        <begin position="249"/>
        <end position="289"/>
    </location>
</feature>
<dbReference type="RefSeq" id="WP_310263278.1">
    <property type="nucleotide sequence ID" value="NZ_JAVDXU010000001.1"/>
</dbReference>
<keyword evidence="2" id="KW-0732">Signal</keyword>
<proteinExistence type="inferred from homology"/>
<reference evidence="4 5" key="1">
    <citation type="submission" date="2023-07" db="EMBL/GenBank/DDBJ databases">
        <title>Sorghum-associated microbial communities from plants grown in Nebraska, USA.</title>
        <authorList>
            <person name="Schachtman D."/>
        </authorList>
    </citation>
    <scope>NUCLEOTIDE SEQUENCE [LARGE SCALE GENOMIC DNA]</scope>
    <source>
        <strain evidence="4 5">BE314</strain>
    </source>
</reference>